<protein>
    <submittedName>
        <fullName evidence="2">Uncharacterized protein</fullName>
    </submittedName>
</protein>
<feature type="compositionally biased region" description="Low complexity" evidence="1">
    <location>
        <begin position="376"/>
        <end position="386"/>
    </location>
</feature>
<feature type="region of interest" description="Disordered" evidence="1">
    <location>
        <begin position="557"/>
        <end position="612"/>
    </location>
</feature>
<evidence type="ECO:0000313" key="2">
    <source>
        <dbReference type="EMBL" id="PWN42364.1"/>
    </source>
</evidence>
<evidence type="ECO:0000256" key="1">
    <source>
        <dbReference type="SAM" id="MobiDB-lite"/>
    </source>
</evidence>
<keyword evidence="3" id="KW-1185">Reference proteome</keyword>
<feature type="compositionally biased region" description="Acidic residues" evidence="1">
    <location>
        <begin position="290"/>
        <end position="306"/>
    </location>
</feature>
<dbReference type="RefSeq" id="XP_025369524.1">
    <property type="nucleotide sequence ID" value="XM_025515182.1"/>
</dbReference>
<accession>A0A316VYF5</accession>
<feature type="compositionally biased region" description="Polar residues" evidence="1">
    <location>
        <begin position="174"/>
        <end position="189"/>
    </location>
</feature>
<feature type="region of interest" description="Disordered" evidence="1">
    <location>
        <begin position="472"/>
        <end position="532"/>
    </location>
</feature>
<dbReference type="Proteomes" id="UP000245783">
    <property type="component" value="Unassembled WGS sequence"/>
</dbReference>
<feature type="region of interest" description="Disordered" evidence="1">
    <location>
        <begin position="268"/>
        <end position="335"/>
    </location>
</feature>
<feature type="region of interest" description="Disordered" evidence="1">
    <location>
        <begin position="150"/>
        <end position="214"/>
    </location>
</feature>
<dbReference type="EMBL" id="KZ819380">
    <property type="protein sequence ID" value="PWN42364.1"/>
    <property type="molecule type" value="Genomic_DNA"/>
</dbReference>
<dbReference type="GeneID" id="37037052"/>
<feature type="compositionally biased region" description="Low complexity" evidence="1">
    <location>
        <begin position="477"/>
        <end position="508"/>
    </location>
</feature>
<feature type="compositionally biased region" description="Basic and acidic residues" evidence="1">
    <location>
        <begin position="153"/>
        <end position="169"/>
    </location>
</feature>
<dbReference type="AlphaFoldDB" id="A0A316VYF5"/>
<feature type="region of interest" description="Disordered" evidence="1">
    <location>
        <begin position="633"/>
        <end position="737"/>
    </location>
</feature>
<feature type="compositionally biased region" description="Polar residues" evidence="1">
    <location>
        <begin position="388"/>
        <end position="397"/>
    </location>
</feature>
<gene>
    <name evidence="2" type="ORF">IE81DRAFT_330226</name>
</gene>
<evidence type="ECO:0000313" key="3">
    <source>
        <dbReference type="Proteomes" id="UP000245783"/>
    </source>
</evidence>
<reference evidence="2 3" key="1">
    <citation type="journal article" date="2018" name="Mol. Biol. Evol.">
        <title>Broad Genomic Sampling Reveals a Smut Pathogenic Ancestry of the Fungal Clade Ustilaginomycotina.</title>
        <authorList>
            <person name="Kijpornyongpan T."/>
            <person name="Mondo S.J."/>
            <person name="Barry K."/>
            <person name="Sandor L."/>
            <person name="Lee J."/>
            <person name="Lipzen A."/>
            <person name="Pangilinan J."/>
            <person name="LaButti K."/>
            <person name="Hainaut M."/>
            <person name="Henrissat B."/>
            <person name="Grigoriev I.V."/>
            <person name="Spatafora J.W."/>
            <person name="Aime M.C."/>
        </authorList>
    </citation>
    <scope>NUCLEOTIDE SEQUENCE [LARGE SCALE GENOMIC DNA]</scope>
    <source>
        <strain evidence="2 3">MCA 4658</strain>
    </source>
</reference>
<feature type="compositionally biased region" description="Low complexity" evidence="1">
    <location>
        <begin position="579"/>
        <end position="593"/>
    </location>
</feature>
<feature type="compositionally biased region" description="Acidic residues" evidence="1">
    <location>
        <begin position="192"/>
        <end position="204"/>
    </location>
</feature>
<feature type="compositionally biased region" description="Basic and acidic residues" evidence="1">
    <location>
        <begin position="675"/>
        <end position="694"/>
    </location>
</feature>
<feature type="region of interest" description="Disordered" evidence="1">
    <location>
        <begin position="352"/>
        <end position="451"/>
    </location>
</feature>
<feature type="compositionally biased region" description="Polar residues" evidence="1">
    <location>
        <begin position="429"/>
        <end position="443"/>
    </location>
</feature>
<feature type="compositionally biased region" description="Low complexity" evidence="1">
    <location>
        <begin position="633"/>
        <end position="667"/>
    </location>
</feature>
<dbReference type="InParanoid" id="A0A316VYF5"/>
<feature type="region of interest" description="Disordered" evidence="1">
    <location>
        <begin position="83"/>
        <end position="115"/>
    </location>
</feature>
<name>A0A316VYF5_9BASI</name>
<dbReference type="OrthoDB" id="2555027at2759"/>
<sequence>MTSLDTIAFPSDEVDNLRIQTLITTRRRSLSTSSTVSTDSETASPLPTPRQVPSSLRACPARAPCLKRNTSAPQPSIYSIKSISGAGQQLRTVAETDDSEDPGKSTGGVHRSRAGDLVLPSLPAVTTPLCSFAPPRSFCAPPPARTVRFCDSPPERGLTHSGKHYDRRPIKCTQGGSANDLSLHRTSTVGDGDSEEGANEEEEGIPMAQRSAGKTRWSGLKNGCVIGSALGADSAAASRTPEALSDPNVCKLPSHSVHSLGRLSNSGIGGLAKNQSGGGNSDLLSHNADGEEEEDAEESSADDSEDTATPTVRFSEVLAALKNSPDATPRQSPAVRIRWETCESYFSVPAISASSSDDETPQTVTAAVDAKHSGEESTPTTTSPSGNDFRSPSQQSGPPREASPRTSPLASPSAERREVVETPSAAPPRTSSAVRKSSLSPSAMETRHPQPPAVLASTASFAASLNSLGLASPTDVSEGSTMSSSSSLSGSHGCFTMDSSPMSSRCSSVDPWSGISSDEMEGAHLDSPTGCGWGSSSCTSPDLCPVDVTKALAAHAQQYHREDPSMTPQQRQMRRPGKRSSSPSPAASPSGGADRPVLPAAGDAPNPAVLDADRMHLGLHSASIRSRRAASRLSTEASSSASAKTSPVILPSLSISPIDSAPASPALEAQADAPLDERISPTKKERSTSRESGDGKLSGGARRKSSGAGGGPGTKTKKSGGRVSNGSAFSGDCSFGGDEGCLGGF</sequence>
<feature type="compositionally biased region" description="Low complexity" evidence="1">
    <location>
        <begin position="30"/>
        <end position="44"/>
    </location>
</feature>
<organism evidence="2 3">
    <name type="scientific">Ceraceosorus guamensis</name>
    <dbReference type="NCBI Taxonomy" id="1522189"/>
    <lineage>
        <taxon>Eukaryota</taxon>
        <taxon>Fungi</taxon>
        <taxon>Dikarya</taxon>
        <taxon>Basidiomycota</taxon>
        <taxon>Ustilaginomycotina</taxon>
        <taxon>Exobasidiomycetes</taxon>
        <taxon>Ceraceosorales</taxon>
        <taxon>Ceraceosoraceae</taxon>
        <taxon>Ceraceosorus</taxon>
    </lineage>
</organism>
<feature type="region of interest" description="Disordered" evidence="1">
    <location>
        <begin position="26"/>
        <end position="57"/>
    </location>
</feature>
<proteinExistence type="predicted"/>